<dbReference type="GO" id="GO:0016020">
    <property type="term" value="C:membrane"/>
    <property type="evidence" value="ECO:0007669"/>
    <property type="project" value="UniProtKB-SubCell"/>
</dbReference>
<evidence type="ECO:0000313" key="7">
    <source>
        <dbReference type="EMBL" id="KAF2076462.1"/>
    </source>
</evidence>
<dbReference type="AlphaFoldDB" id="A0A8J4Q0I4"/>
<protein>
    <recommendedName>
        <fullName evidence="9">Transmembrane protein</fullName>
    </recommendedName>
</protein>
<evidence type="ECO:0000256" key="3">
    <source>
        <dbReference type="ARBA" id="ARBA00022989"/>
    </source>
</evidence>
<evidence type="ECO:0000256" key="6">
    <source>
        <dbReference type="SAM" id="Phobius"/>
    </source>
</evidence>
<evidence type="ECO:0008006" key="9">
    <source>
        <dbReference type="Google" id="ProtNLM"/>
    </source>
</evidence>
<keyword evidence="3 6" id="KW-1133">Transmembrane helix</keyword>
<dbReference type="PANTHER" id="PTHR23423">
    <property type="entry name" value="ORGANIC SOLUTE TRANSPORTER-RELATED"/>
    <property type="match status" value="1"/>
</dbReference>
<dbReference type="Proteomes" id="UP000695562">
    <property type="component" value="Unassembled WGS sequence"/>
</dbReference>
<feature type="compositionally biased region" description="Low complexity" evidence="5">
    <location>
        <begin position="408"/>
        <end position="420"/>
    </location>
</feature>
<evidence type="ECO:0000313" key="8">
    <source>
        <dbReference type="Proteomes" id="UP000695562"/>
    </source>
</evidence>
<dbReference type="SMART" id="SM01417">
    <property type="entry name" value="Solute_trans_a"/>
    <property type="match status" value="1"/>
</dbReference>
<evidence type="ECO:0000256" key="2">
    <source>
        <dbReference type="ARBA" id="ARBA00022692"/>
    </source>
</evidence>
<comment type="caution">
    <text evidence="7">The sequence shown here is derived from an EMBL/GenBank/DDBJ whole genome shotgun (WGS) entry which is preliminary data.</text>
</comment>
<feature type="transmembrane region" description="Helical" evidence="6">
    <location>
        <begin position="217"/>
        <end position="238"/>
    </location>
</feature>
<sequence>MSSSSSSENYITPTPTSTPPNDIFIKIPFLGDSVPALWAMFALATLFRYIVRIVFMIPIYAIYSLLSLLLHSYQVYFSLLRDCYEAYVLYMFFALCVSYGGGDKNLVTHFIALPPMRLPAPLFVKFKPNEAFLQVCRMGMLQYVLIRPLVTLISAILESFELYGEGSYATNTFYLYATIIINISVTIALYVVVLFYQAAAEELAPYKPLLKFTSIKIVVFFCFWQSVAISFMTSWGWIPTLDGWDAGEISTGLQNFLICFEMFGVAILHIYAFPYELYRVRAFSAAPLIHRVEMGTVFKSVVNSISQKDMVKETKHAFKGTKITDGKMNEYKGLDNDEYLMEFDDNVIEMGDFQSYQETDDPSFDVNDGANGFNNNSSSNNNNNSSNNSKKVSFKDQVSPPPAAGRGNNNNSNQNNIILNSNPMITDDDFFSLMNNDYTNIDFSHLAAEDLDNLDFDDDDEDLKFTARR</sequence>
<dbReference type="Pfam" id="PF03619">
    <property type="entry name" value="Solute_trans_a"/>
    <property type="match status" value="1"/>
</dbReference>
<keyword evidence="4 6" id="KW-0472">Membrane</keyword>
<evidence type="ECO:0000256" key="5">
    <source>
        <dbReference type="SAM" id="MobiDB-lite"/>
    </source>
</evidence>
<proteinExistence type="predicted"/>
<comment type="subcellular location">
    <subcellularLocation>
        <location evidence="1">Membrane</location>
        <topology evidence="1">Multi-pass membrane protein</topology>
    </subcellularLocation>
</comment>
<feature type="transmembrane region" description="Helical" evidence="6">
    <location>
        <begin position="253"/>
        <end position="273"/>
    </location>
</feature>
<feature type="transmembrane region" description="Helical" evidence="6">
    <location>
        <begin position="49"/>
        <end position="71"/>
    </location>
</feature>
<keyword evidence="8" id="KW-1185">Reference proteome</keyword>
<evidence type="ECO:0000256" key="4">
    <source>
        <dbReference type="ARBA" id="ARBA00023136"/>
    </source>
</evidence>
<feature type="region of interest" description="Disordered" evidence="5">
    <location>
        <begin position="358"/>
        <end position="420"/>
    </location>
</feature>
<accession>A0A8J4Q0I4</accession>
<organism evidence="7 8">
    <name type="scientific">Polysphondylium violaceum</name>
    <dbReference type="NCBI Taxonomy" id="133409"/>
    <lineage>
        <taxon>Eukaryota</taxon>
        <taxon>Amoebozoa</taxon>
        <taxon>Evosea</taxon>
        <taxon>Eumycetozoa</taxon>
        <taxon>Dictyostelia</taxon>
        <taxon>Dictyosteliales</taxon>
        <taxon>Dictyosteliaceae</taxon>
        <taxon>Polysphondylium</taxon>
    </lineage>
</organism>
<keyword evidence="2 6" id="KW-0812">Transmembrane</keyword>
<reference evidence="7" key="1">
    <citation type="submission" date="2020-01" db="EMBL/GenBank/DDBJ databases">
        <title>Development of genomics and gene disruption for Polysphondylium violaceum indicates a role for the polyketide synthase stlB in stalk morphogenesis.</title>
        <authorList>
            <person name="Narita B."/>
            <person name="Kawabe Y."/>
            <person name="Kin K."/>
            <person name="Saito T."/>
            <person name="Gibbs R."/>
            <person name="Kuspa A."/>
            <person name="Muzny D."/>
            <person name="Queller D."/>
            <person name="Richards S."/>
            <person name="Strassman J."/>
            <person name="Sucgang R."/>
            <person name="Worley K."/>
            <person name="Schaap P."/>
        </authorList>
    </citation>
    <scope>NUCLEOTIDE SEQUENCE</scope>
    <source>
        <strain evidence="7">QSvi11</strain>
    </source>
</reference>
<feature type="compositionally biased region" description="Low complexity" evidence="5">
    <location>
        <begin position="374"/>
        <end position="389"/>
    </location>
</feature>
<dbReference type="EMBL" id="AJWJ01000060">
    <property type="protein sequence ID" value="KAF2076462.1"/>
    <property type="molecule type" value="Genomic_DNA"/>
</dbReference>
<dbReference type="OrthoDB" id="5348404at2759"/>
<gene>
    <name evidence="7" type="ORF">CYY_002265</name>
</gene>
<evidence type="ECO:0000256" key="1">
    <source>
        <dbReference type="ARBA" id="ARBA00004141"/>
    </source>
</evidence>
<feature type="transmembrane region" description="Helical" evidence="6">
    <location>
        <begin position="83"/>
        <end position="100"/>
    </location>
</feature>
<name>A0A8J4Q0I4_9MYCE</name>
<dbReference type="InterPro" id="IPR005178">
    <property type="entry name" value="Ostalpha/TMEM184C"/>
</dbReference>
<feature type="transmembrane region" description="Helical" evidence="6">
    <location>
        <begin position="175"/>
        <end position="196"/>
    </location>
</feature>